<dbReference type="HOGENOM" id="CLU_1107009_0_0_1"/>
<accession>A0A0D2C274</accession>
<dbReference type="SUPFAM" id="SSF52540">
    <property type="entry name" value="P-loop containing nucleoside triphosphate hydrolases"/>
    <property type="match status" value="1"/>
</dbReference>
<dbReference type="GeneID" id="27347750"/>
<dbReference type="EMBL" id="KN847044">
    <property type="protein sequence ID" value="KIW25373.1"/>
    <property type="molecule type" value="Genomic_DNA"/>
</dbReference>
<gene>
    <name evidence="1" type="ORF">PV07_08556</name>
</gene>
<proteinExistence type="predicted"/>
<reference evidence="1 2" key="1">
    <citation type="submission" date="2015-01" db="EMBL/GenBank/DDBJ databases">
        <title>The Genome Sequence of Cladophialophora immunda CBS83496.</title>
        <authorList>
            <consortium name="The Broad Institute Genomics Platform"/>
            <person name="Cuomo C."/>
            <person name="de Hoog S."/>
            <person name="Gorbushina A."/>
            <person name="Stielow B."/>
            <person name="Teixiera M."/>
            <person name="Abouelleil A."/>
            <person name="Chapman S.B."/>
            <person name="Priest M."/>
            <person name="Young S.K."/>
            <person name="Wortman J."/>
            <person name="Nusbaum C."/>
            <person name="Birren B."/>
        </authorList>
    </citation>
    <scope>NUCLEOTIDE SEQUENCE [LARGE SCALE GENOMIC DNA]</scope>
    <source>
        <strain evidence="1 2">CBS 83496</strain>
    </source>
</reference>
<dbReference type="STRING" id="569365.A0A0D2C274"/>
<evidence type="ECO:0000313" key="2">
    <source>
        <dbReference type="Proteomes" id="UP000054466"/>
    </source>
</evidence>
<evidence type="ECO:0008006" key="3">
    <source>
        <dbReference type="Google" id="ProtNLM"/>
    </source>
</evidence>
<dbReference type="Gene3D" id="3.40.50.300">
    <property type="entry name" value="P-loop containing nucleotide triphosphate hydrolases"/>
    <property type="match status" value="1"/>
</dbReference>
<dbReference type="VEuPathDB" id="FungiDB:PV07_08556"/>
<keyword evidence="2" id="KW-1185">Reference proteome</keyword>
<dbReference type="OrthoDB" id="194358at2759"/>
<evidence type="ECO:0000313" key="1">
    <source>
        <dbReference type="EMBL" id="KIW25373.1"/>
    </source>
</evidence>
<name>A0A0D2C274_9EURO</name>
<protein>
    <recommendedName>
        <fullName evidence="3">G domain-containing protein</fullName>
    </recommendedName>
</protein>
<dbReference type="Proteomes" id="UP000054466">
    <property type="component" value="Unassembled WGS sequence"/>
</dbReference>
<dbReference type="InterPro" id="IPR027417">
    <property type="entry name" value="P-loop_NTPase"/>
</dbReference>
<dbReference type="RefSeq" id="XP_016245589.1">
    <property type="nucleotide sequence ID" value="XM_016395733.1"/>
</dbReference>
<sequence length="251" mass="28689">MPYHDRLQRYPALVSFVGQTGAGKSSLIRLLVELYSPDQASPQVQVVGSSRRADLPTSGDVHLYADLKTSQTKQPILYADCEDFDGGEREPSGVSLKNKKREANSEYQRTNSFARNIRRQHHTSEREILWATDTVKKICEYHVRHLYPRLIYTFSDVIVFVMKNPRVVESIVEQLLRWAADALETSSNQPVLPHAIIVLNAYDNTSDPELWDANNSTINLMERVSRAVHQSHNIRKCAESWKQKGRQIESV</sequence>
<organism evidence="1 2">
    <name type="scientific">Cladophialophora immunda</name>
    <dbReference type="NCBI Taxonomy" id="569365"/>
    <lineage>
        <taxon>Eukaryota</taxon>
        <taxon>Fungi</taxon>
        <taxon>Dikarya</taxon>
        <taxon>Ascomycota</taxon>
        <taxon>Pezizomycotina</taxon>
        <taxon>Eurotiomycetes</taxon>
        <taxon>Chaetothyriomycetidae</taxon>
        <taxon>Chaetothyriales</taxon>
        <taxon>Herpotrichiellaceae</taxon>
        <taxon>Cladophialophora</taxon>
    </lineage>
</organism>
<dbReference type="AlphaFoldDB" id="A0A0D2C274"/>